<dbReference type="CDD" id="cd11529">
    <property type="entry name" value="NTP-PPase_MazG_Cterm"/>
    <property type="match status" value="1"/>
</dbReference>
<feature type="domain" description="NTP pyrophosphohydrolase MazG-like" evidence="4">
    <location>
        <begin position="28"/>
        <end position="100"/>
    </location>
</feature>
<dbReference type="GO" id="GO:0046061">
    <property type="term" value="P:dATP catabolic process"/>
    <property type="evidence" value="ECO:0007669"/>
    <property type="project" value="TreeGrafter"/>
</dbReference>
<name>A0A0D6LE47_9BILA</name>
<evidence type="ECO:0000256" key="1">
    <source>
        <dbReference type="ARBA" id="ARBA00004442"/>
    </source>
</evidence>
<accession>A0A0D6LE47</accession>
<gene>
    <name evidence="6" type="ORF">ANCCEY_14988</name>
</gene>
<dbReference type="InterPro" id="IPR036942">
    <property type="entry name" value="Beta-barrel_TonB_sf"/>
</dbReference>
<dbReference type="Pfam" id="PF03819">
    <property type="entry name" value="MazG"/>
    <property type="match status" value="2"/>
</dbReference>
<dbReference type="Gene3D" id="1.10.287.1080">
    <property type="entry name" value="MazG-like"/>
    <property type="match status" value="2"/>
</dbReference>
<comment type="subcellular location">
    <subcellularLocation>
        <location evidence="1">Cell outer membrane</location>
    </subcellularLocation>
</comment>
<dbReference type="EMBL" id="KE126813">
    <property type="protein sequence ID" value="EPB65932.1"/>
    <property type="molecule type" value="Genomic_DNA"/>
</dbReference>
<evidence type="ECO:0000313" key="6">
    <source>
        <dbReference type="EMBL" id="EPB65932.1"/>
    </source>
</evidence>
<feature type="domain" description="TonB-dependent receptor plug" evidence="5">
    <location>
        <begin position="356"/>
        <end position="453"/>
    </location>
</feature>
<dbReference type="GO" id="GO:0006950">
    <property type="term" value="P:response to stress"/>
    <property type="evidence" value="ECO:0007669"/>
    <property type="project" value="UniProtKB-ARBA"/>
</dbReference>
<dbReference type="InterPro" id="IPR037066">
    <property type="entry name" value="Plug_dom_sf"/>
</dbReference>
<proteinExistence type="predicted"/>
<dbReference type="GO" id="GO:0046076">
    <property type="term" value="P:dTTP catabolic process"/>
    <property type="evidence" value="ECO:0007669"/>
    <property type="project" value="TreeGrafter"/>
</dbReference>
<protein>
    <submittedName>
        <fullName evidence="6">MazG family protein</fullName>
    </submittedName>
</protein>
<keyword evidence="3" id="KW-0998">Cell outer membrane</keyword>
<dbReference type="GO" id="GO:0046052">
    <property type="term" value="P:UTP catabolic process"/>
    <property type="evidence" value="ECO:0007669"/>
    <property type="project" value="TreeGrafter"/>
</dbReference>
<sequence>MDERLAAFERLLNIMDDLREKCPWDKKQTFESLRHLTIEETYELADAILDQDMDELEGEIGDVFLHMVFYSKLGSETGAFDVTSVLNRICDKLVHRHPHIYSDTTAETEEEVKANWEKLKLKEGKKSVLEGVPRSLPAMVKASRIQEKVKGIGFDWENAEQVWEKVEEEIGELKVEIHADSSRVEDEFGDVLFSLINYARFLHINPENALEKTNKKFIARFQKMEKMASDKHLAISDLNFEELDQLWNQAKGFLYDKENGEPVSFENVRLFKKEGTIFGGATTDINGLFSIPKVPKGEYYILIDGFEYEAINHPLSVTKSEGITDLKFNLEKSKNVQQLEGVSVTAESQRNKTHVQTSVITLDKAAIERIPTIGAENDIIGALSVTPGIITTGDQGGQLYVRGGTPIQNKILLDGMTIYSPFHSIGFFSVFETELIKSTDVYTGGFDAKYGGRISSIMDITYRDGNRQKFGGKVSASPFMAKAVIEGPMGKKKADGSPRMGSYVFSAKHSLLDYTSKTMYRNINNMSSAGTVGMPYTFTDLYGKLTFNGDAGTKFSIFGFHNRDSVNYAIADLDWKATGGGMNFLLEAESPLRSSAIGGFELAFDFIYFLRKESEINYGINIDKDIVNLFNGMLSAPSNIQSNFVNQFGKERSPRHGLQSAWHAILGAEFDIVKNLTLNVEGYYKFFDQLSNINQNKIYDDSPEFADIDDVYKKDFLIESGESFGIDFLLKYDLSRFHLWAVYSLSKSTRWDGFVEYFPVFDRRHNINLVASYYFGKKKNTEVDVRWNFGSGLPFTPTAGFYQPENFNNGISTDYTSSNSSSIGVLLGDFNSGRLPSYHRLDLTVKHRFLFKNSMELELIASVTNLYNRKNIFYVNRVTNDIIYQFPILPSFGLGWKF</sequence>
<dbReference type="InterPro" id="IPR011551">
    <property type="entry name" value="NTP_PyrPHydrolase_MazG"/>
</dbReference>
<dbReference type="GO" id="GO:0006203">
    <property type="term" value="P:dGTP catabolic process"/>
    <property type="evidence" value="ECO:0007669"/>
    <property type="project" value="TreeGrafter"/>
</dbReference>
<dbReference type="InterPro" id="IPR048015">
    <property type="entry name" value="NTP-PPase_MazG-like_N"/>
</dbReference>
<evidence type="ECO:0000259" key="5">
    <source>
        <dbReference type="Pfam" id="PF07715"/>
    </source>
</evidence>
<evidence type="ECO:0000256" key="2">
    <source>
        <dbReference type="ARBA" id="ARBA00023136"/>
    </source>
</evidence>
<dbReference type="GO" id="GO:0046047">
    <property type="term" value="P:TTP catabolic process"/>
    <property type="evidence" value="ECO:0007669"/>
    <property type="project" value="TreeGrafter"/>
</dbReference>
<dbReference type="Gene3D" id="2.170.130.10">
    <property type="entry name" value="TonB-dependent receptor, plug domain"/>
    <property type="match status" value="1"/>
</dbReference>
<dbReference type="SUPFAM" id="SSF49478">
    <property type="entry name" value="Cna protein B-type domain"/>
    <property type="match status" value="1"/>
</dbReference>
<dbReference type="Gene3D" id="2.60.40.1120">
    <property type="entry name" value="Carboxypeptidase-like, regulatory domain"/>
    <property type="match status" value="1"/>
</dbReference>
<dbReference type="SUPFAM" id="SSF101386">
    <property type="entry name" value="all-alpha NTP pyrophosphatases"/>
    <property type="match status" value="2"/>
</dbReference>
<dbReference type="FunFam" id="1.10.287.1080:FF:000001">
    <property type="entry name" value="Nucleoside triphosphate pyrophosphohydrolase"/>
    <property type="match status" value="1"/>
</dbReference>
<dbReference type="InterPro" id="IPR012910">
    <property type="entry name" value="Plug_dom"/>
</dbReference>
<evidence type="ECO:0000256" key="3">
    <source>
        <dbReference type="ARBA" id="ARBA00023237"/>
    </source>
</evidence>
<dbReference type="PANTHER" id="PTHR30522:SF0">
    <property type="entry name" value="NUCLEOSIDE TRIPHOSPHATE PYROPHOSPHOHYDROLASE"/>
    <property type="match status" value="1"/>
</dbReference>
<dbReference type="SUPFAM" id="SSF56935">
    <property type="entry name" value="Porins"/>
    <property type="match status" value="1"/>
</dbReference>
<dbReference type="Proteomes" id="UP000054495">
    <property type="component" value="Unassembled WGS sequence"/>
</dbReference>
<dbReference type="GO" id="GO:0047429">
    <property type="term" value="F:nucleoside triphosphate diphosphatase activity"/>
    <property type="evidence" value="ECO:0007669"/>
    <property type="project" value="InterPro"/>
</dbReference>
<dbReference type="NCBIfam" id="TIGR00444">
    <property type="entry name" value="mazG"/>
    <property type="match status" value="1"/>
</dbReference>
<dbReference type="PANTHER" id="PTHR30522">
    <property type="entry name" value="NUCLEOSIDE TRIPHOSPHATE PYROPHOSPHOHYDROLASE"/>
    <property type="match status" value="1"/>
</dbReference>
<evidence type="ECO:0000313" key="7">
    <source>
        <dbReference type="Proteomes" id="UP000054495"/>
    </source>
</evidence>
<dbReference type="Gene3D" id="2.40.170.20">
    <property type="entry name" value="TonB-dependent receptor, beta-barrel domain"/>
    <property type="match status" value="1"/>
</dbReference>
<keyword evidence="7" id="KW-1185">Reference proteome</keyword>
<dbReference type="NCBIfam" id="NF007113">
    <property type="entry name" value="PRK09562.1"/>
    <property type="match status" value="1"/>
</dbReference>
<dbReference type="InterPro" id="IPR048011">
    <property type="entry name" value="NTP-PPase_MazG-like_C"/>
</dbReference>
<dbReference type="Pfam" id="PF07715">
    <property type="entry name" value="Plug"/>
    <property type="match status" value="1"/>
</dbReference>
<dbReference type="CDD" id="cd11528">
    <property type="entry name" value="NTP-PPase_MazG_Nterm"/>
    <property type="match status" value="1"/>
</dbReference>
<keyword evidence="2" id="KW-0472">Membrane</keyword>
<feature type="domain" description="NTP pyrophosphohydrolase MazG-like" evidence="4">
    <location>
        <begin position="162"/>
        <end position="221"/>
    </location>
</feature>
<evidence type="ECO:0000259" key="4">
    <source>
        <dbReference type="Pfam" id="PF03819"/>
    </source>
</evidence>
<dbReference type="InterPro" id="IPR004518">
    <property type="entry name" value="MazG-like_dom"/>
</dbReference>
<dbReference type="FunFam" id="1.10.287.1080:FF:000003">
    <property type="entry name" value="Nucleoside triphosphate pyrophosphohydrolase"/>
    <property type="match status" value="1"/>
</dbReference>
<reference evidence="6 7" key="1">
    <citation type="submission" date="2013-05" db="EMBL/GenBank/DDBJ databases">
        <title>Draft genome of the parasitic nematode Anyclostoma ceylanicum.</title>
        <authorList>
            <person name="Mitreva M."/>
        </authorList>
    </citation>
    <scope>NUCLEOTIDE SEQUENCE [LARGE SCALE GENOMIC DNA]</scope>
</reference>
<organism evidence="6 7">
    <name type="scientific">Ancylostoma ceylanicum</name>
    <dbReference type="NCBI Taxonomy" id="53326"/>
    <lineage>
        <taxon>Eukaryota</taxon>
        <taxon>Metazoa</taxon>
        <taxon>Ecdysozoa</taxon>
        <taxon>Nematoda</taxon>
        <taxon>Chromadorea</taxon>
        <taxon>Rhabditida</taxon>
        <taxon>Rhabditina</taxon>
        <taxon>Rhabditomorpha</taxon>
        <taxon>Strongyloidea</taxon>
        <taxon>Ancylostomatidae</taxon>
        <taxon>Ancylostomatinae</taxon>
        <taxon>Ancylostoma</taxon>
    </lineage>
</organism>
<dbReference type="GO" id="GO:0046081">
    <property type="term" value="P:dUTP catabolic process"/>
    <property type="evidence" value="ECO:0007669"/>
    <property type="project" value="TreeGrafter"/>
</dbReference>
<dbReference type="AlphaFoldDB" id="A0A0D6LE47"/>